<sequence>MEISVVTQGLTLDEVSKNLSEAVSLHLEDADATEFGLVAQPSLAVTFELQPEYA</sequence>
<protein>
    <recommendedName>
        <fullName evidence="3">Type II toxin-antitoxin system HicB family antitoxin</fullName>
    </recommendedName>
</protein>
<reference evidence="1 2" key="1">
    <citation type="journal article" date="2018" name="Sci. Rep.">
        <title>A novel species of the marine cyanobacterium Acaryochloris with a unique pigment content and lifestyle.</title>
        <authorList>
            <person name="Partensky F."/>
            <person name="Six C."/>
            <person name="Ratin M."/>
            <person name="Garczarek L."/>
            <person name="Vaulot D."/>
            <person name="Probert I."/>
            <person name="Calteau A."/>
            <person name="Gourvil P."/>
            <person name="Marie D."/>
            <person name="Grebert T."/>
            <person name="Bouchier C."/>
            <person name="Le Panse S."/>
            <person name="Gachenot M."/>
            <person name="Rodriguez F."/>
            <person name="Garrido J.L."/>
        </authorList>
    </citation>
    <scope>NUCLEOTIDE SEQUENCE [LARGE SCALE GENOMIC DNA]</scope>
    <source>
        <strain evidence="1 2">RCC1774</strain>
    </source>
</reference>
<comment type="caution">
    <text evidence="1">The sequence shown here is derived from an EMBL/GenBank/DDBJ whole genome shotgun (WGS) entry which is preliminary data.</text>
</comment>
<gene>
    <name evidence="1" type="ORF">C1752_01943</name>
</gene>
<evidence type="ECO:0008006" key="3">
    <source>
        <dbReference type="Google" id="ProtNLM"/>
    </source>
</evidence>
<dbReference type="InterPro" id="IPR035069">
    <property type="entry name" value="TTHA1013/TTHA0281-like"/>
</dbReference>
<keyword evidence="2" id="KW-1185">Reference proteome</keyword>
<accession>A0A2W1JYU5</accession>
<dbReference type="AlphaFoldDB" id="A0A2W1JYU5"/>
<evidence type="ECO:0000313" key="2">
    <source>
        <dbReference type="Proteomes" id="UP000248857"/>
    </source>
</evidence>
<dbReference type="EMBL" id="PQWO01000005">
    <property type="protein sequence ID" value="PZD73681.1"/>
    <property type="molecule type" value="Genomic_DNA"/>
</dbReference>
<dbReference type="Proteomes" id="UP000248857">
    <property type="component" value="Unassembled WGS sequence"/>
</dbReference>
<organism evidence="1 2">
    <name type="scientific">Acaryochloris thomasi RCC1774</name>
    <dbReference type="NCBI Taxonomy" id="1764569"/>
    <lineage>
        <taxon>Bacteria</taxon>
        <taxon>Bacillati</taxon>
        <taxon>Cyanobacteriota</taxon>
        <taxon>Cyanophyceae</taxon>
        <taxon>Acaryochloridales</taxon>
        <taxon>Acaryochloridaceae</taxon>
        <taxon>Acaryochloris</taxon>
        <taxon>Acaryochloris thomasi</taxon>
    </lineage>
</organism>
<proteinExistence type="predicted"/>
<evidence type="ECO:0000313" key="1">
    <source>
        <dbReference type="EMBL" id="PZD73681.1"/>
    </source>
</evidence>
<name>A0A2W1JYU5_9CYAN</name>
<dbReference type="Gene3D" id="3.30.160.250">
    <property type="match status" value="1"/>
</dbReference>
<dbReference type="SUPFAM" id="SSF143100">
    <property type="entry name" value="TTHA1013/TTHA0281-like"/>
    <property type="match status" value="1"/>
</dbReference>